<evidence type="ECO:0000256" key="4">
    <source>
        <dbReference type="ARBA" id="ARBA00023125"/>
    </source>
</evidence>
<dbReference type="PANTHER" id="PTHR31677:SF222">
    <property type="entry name" value="AP2_ERF DOMAIN-CONTAINING TRANSCRIPTION FACTOR"/>
    <property type="match status" value="1"/>
</dbReference>
<evidence type="ECO:0000259" key="8">
    <source>
        <dbReference type="PROSITE" id="PS51032"/>
    </source>
</evidence>
<dbReference type="InterPro" id="IPR016177">
    <property type="entry name" value="DNA-bd_dom_sf"/>
</dbReference>
<dbReference type="GO" id="GO:0005634">
    <property type="term" value="C:nucleus"/>
    <property type="evidence" value="ECO:0007669"/>
    <property type="project" value="UniProtKB-SubCell"/>
</dbReference>
<keyword evidence="5" id="KW-0804">Transcription</keyword>
<dbReference type="InterPro" id="IPR001471">
    <property type="entry name" value="AP2/ERF_dom"/>
</dbReference>
<dbReference type="GO" id="GO:0003677">
    <property type="term" value="F:DNA binding"/>
    <property type="evidence" value="ECO:0007669"/>
    <property type="project" value="UniProtKB-KW"/>
</dbReference>
<dbReference type="EnsemblPlants" id="PGSC0003DMT400094230">
    <property type="protein sequence ID" value="PGSC0003DMT400094230"/>
    <property type="gene ID" value="PGSC0003DMG400043801"/>
</dbReference>
<dbReference type="SMR" id="M1DTP7"/>
<accession>M1DTP7</accession>
<keyword evidence="10" id="KW-1185">Reference proteome</keyword>
<dbReference type="KEGG" id="sot:107059537"/>
<gene>
    <name evidence="9" type="primary">LOC107059537</name>
</gene>
<reference evidence="10" key="1">
    <citation type="journal article" date="2011" name="Nature">
        <title>Genome sequence and analysis of the tuber crop potato.</title>
        <authorList>
            <consortium name="The Potato Genome Sequencing Consortium"/>
        </authorList>
    </citation>
    <scope>NUCLEOTIDE SEQUENCE [LARGE SCALE GENOMIC DNA]</scope>
    <source>
        <strain evidence="10">cv. DM1-3 516 R44</strain>
    </source>
</reference>
<dbReference type="Gramene" id="RHC12H1G1145.2.1">
    <property type="protein sequence ID" value="RHC12H1G1145.2.1.cds.1"/>
    <property type="gene ID" value="RHC12H1G1145.2"/>
</dbReference>
<dbReference type="Gene3D" id="3.30.730.10">
    <property type="entry name" value="AP2/ERF domain"/>
    <property type="match status" value="1"/>
</dbReference>
<dbReference type="GO" id="GO:0003700">
    <property type="term" value="F:DNA-binding transcription factor activity"/>
    <property type="evidence" value="ECO:0007669"/>
    <property type="project" value="InterPro"/>
</dbReference>
<feature type="region of interest" description="Disordered" evidence="7">
    <location>
        <begin position="74"/>
        <end position="124"/>
    </location>
</feature>
<dbReference type="Gramene" id="PGSC0003DMT400094230">
    <property type="protein sequence ID" value="PGSC0003DMT400094230"/>
    <property type="gene ID" value="PGSC0003DMG400043801"/>
</dbReference>
<dbReference type="InParanoid" id="M1DTP7"/>
<keyword evidence="4" id="KW-0238">DNA-binding</keyword>
<evidence type="ECO:0000256" key="2">
    <source>
        <dbReference type="ARBA" id="ARBA00022745"/>
    </source>
</evidence>
<dbReference type="OMA" id="MAKSEQY"/>
<evidence type="ECO:0000256" key="1">
    <source>
        <dbReference type="ARBA" id="ARBA00004123"/>
    </source>
</evidence>
<organism evidence="9 10">
    <name type="scientific">Solanum tuberosum</name>
    <name type="common">Potato</name>
    <dbReference type="NCBI Taxonomy" id="4113"/>
    <lineage>
        <taxon>Eukaryota</taxon>
        <taxon>Viridiplantae</taxon>
        <taxon>Streptophyta</taxon>
        <taxon>Embryophyta</taxon>
        <taxon>Tracheophyta</taxon>
        <taxon>Spermatophyta</taxon>
        <taxon>Magnoliopsida</taxon>
        <taxon>eudicotyledons</taxon>
        <taxon>Gunneridae</taxon>
        <taxon>Pentapetalae</taxon>
        <taxon>asterids</taxon>
        <taxon>lamiids</taxon>
        <taxon>Solanales</taxon>
        <taxon>Solanaceae</taxon>
        <taxon>Solanoideae</taxon>
        <taxon>Solaneae</taxon>
        <taxon>Solanum</taxon>
    </lineage>
</organism>
<proteinExistence type="predicted"/>
<dbReference type="CDD" id="cd00018">
    <property type="entry name" value="AP2"/>
    <property type="match status" value="1"/>
</dbReference>
<dbReference type="GeneID" id="107059537"/>
<evidence type="ECO:0000313" key="10">
    <source>
        <dbReference type="Proteomes" id="UP000011115"/>
    </source>
</evidence>
<sequence>MKSYKRTSKNSSVRLYPVGVRKRKNGKFCAEIKHPFNKKLIWLGTFNTADEASESYKSKNLDFEEQVMAKNAKEGQISQISDQESCLNDESKQKSLMDVPKNSNSSNGVEEKVKEEIENETDEE</sequence>
<dbReference type="HOGENOM" id="CLU_134094_0_0_1"/>
<reference evidence="9" key="2">
    <citation type="submission" date="2015-06" db="UniProtKB">
        <authorList>
            <consortium name="EnsemblPlants"/>
        </authorList>
    </citation>
    <scope>IDENTIFICATION</scope>
    <source>
        <strain evidence="9">DM1-3 516 R44</strain>
    </source>
</reference>
<evidence type="ECO:0000256" key="5">
    <source>
        <dbReference type="ARBA" id="ARBA00023163"/>
    </source>
</evidence>
<dbReference type="OrthoDB" id="1293062at2759"/>
<feature type="domain" description="AP2/ERF" evidence="8">
    <location>
        <begin position="16"/>
        <end position="73"/>
    </location>
</feature>
<dbReference type="SMART" id="SM00380">
    <property type="entry name" value="AP2"/>
    <property type="match status" value="1"/>
</dbReference>
<dbReference type="RefSeq" id="XP_015161600.1">
    <property type="nucleotide sequence ID" value="XM_015306114.1"/>
</dbReference>
<evidence type="ECO:0000256" key="6">
    <source>
        <dbReference type="ARBA" id="ARBA00023242"/>
    </source>
</evidence>
<dbReference type="PaxDb" id="4113-PGSC0003DMT400094230"/>
<dbReference type="PANTHER" id="PTHR31677">
    <property type="entry name" value="AP2 DOMAIN CLASS TRANSCRIPTION FACTOR"/>
    <property type="match status" value="1"/>
</dbReference>
<protein>
    <submittedName>
        <fullName evidence="9">DNA binding protein</fullName>
    </submittedName>
</protein>
<dbReference type="GO" id="GO:0009873">
    <property type="term" value="P:ethylene-activated signaling pathway"/>
    <property type="evidence" value="ECO:0007669"/>
    <property type="project" value="UniProtKB-KW"/>
</dbReference>
<feature type="compositionally biased region" description="Polar residues" evidence="7">
    <location>
        <begin position="76"/>
        <end position="88"/>
    </location>
</feature>
<comment type="subcellular location">
    <subcellularLocation>
        <location evidence="1">Nucleus</location>
    </subcellularLocation>
</comment>
<name>M1DTP7_SOLTU</name>
<dbReference type="PROSITE" id="PS51032">
    <property type="entry name" value="AP2_ERF"/>
    <property type="match status" value="1"/>
</dbReference>
<keyword evidence="2" id="KW-0936">Ethylene signaling pathway</keyword>
<evidence type="ECO:0000256" key="3">
    <source>
        <dbReference type="ARBA" id="ARBA00023015"/>
    </source>
</evidence>
<dbReference type="InterPro" id="IPR036955">
    <property type="entry name" value="AP2/ERF_dom_sf"/>
</dbReference>
<dbReference type="Proteomes" id="UP000011115">
    <property type="component" value="Unassembled WGS sequence"/>
</dbReference>
<dbReference type="AlphaFoldDB" id="M1DTP7"/>
<evidence type="ECO:0000256" key="7">
    <source>
        <dbReference type="SAM" id="MobiDB-lite"/>
    </source>
</evidence>
<evidence type="ECO:0000313" key="9">
    <source>
        <dbReference type="EnsemblPlants" id="PGSC0003DMT400094230"/>
    </source>
</evidence>
<keyword evidence="3" id="KW-0805">Transcription regulation</keyword>
<keyword evidence="6" id="KW-0539">Nucleus</keyword>
<dbReference type="SUPFAM" id="SSF54171">
    <property type="entry name" value="DNA-binding domain"/>
    <property type="match status" value="1"/>
</dbReference>